<dbReference type="InterPro" id="IPR016195">
    <property type="entry name" value="Pol/histidinol_Pase-like"/>
</dbReference>
<reference evidence="1" key="1">
    <citation type="journal article" date="2015" name="Nature">
        <title>Complex archaea that bridge the gap between prokaryotes and eukaryotes.</title>
        <authorList>
            <person name="Spang A."/>
            <person name="Saw J.H."/>
            <person name="Jorgensen S.L."/>
            <person name="Zaremba-Niedzwiedzka K."/>
            <person name="Martijn J."/>
            <person name="Lind A.E."/>
            <person name="van Eijk R."/>
            <person name="Schleper C."/>
            <person name="Guy L."/>
            <person name="Ettema T.J."/>
        </authorList>
    </citation>
    <scope>NUCLEOTIDE SEQUENCE</scope>
</reference>
<proteinExistence type="predicted"/>
<dbReference type="Gene3D" id="3.20.20.140">
    <property type="entry name" value="Metal-dependent hydrolases"/>
    <property type="match status" value="1"/>
</dbReference>
<accession>A0A0F9AXR5</accession>
<protein>
    <recommendedName>
        <fullName evidence="2">Polymerase/histidinol phosphatase N-terminal domain-containing protein</fullName>
    </recommendedName>
</protein>
<dbReference type="Gene3D" id="1.10.150.650">
    <property type="match status" value="1"/>
</dbReference>
<organism evidence="1">
    <name type="scientific">marine sediment metagenome</name>
    <dbReference type="NCBI Taxonomy" id="412755"/>
    <lineage>
        <taxon>unclassified sequences</taxon>
        <taxon>metagenomes</taxon>
        <taxon>ecological metagenomes</taxon>
    </lineage>
</organism>
<dbReference type="SUPFAM" id="SSF89550">
    <property type="entry name" value="PHP domain-like"/>
    <property type="match status" value="1"/>
</dbReference>
<dbReference type="AlphaFoldDB" id="A0A0F9AXR5"/>
<name>A0A0F9AXR5_9ZZZZ</name>
<sequence length="431" mass="48971">MVHYPVPDGLFDDKLTTRLETLSALTKGAKPGVKNRWINLHVHTNESFSYFRSPAEAVWHAYNQGVEYYGINDHYTIDGHGEFRSACKIMRLKAAFSVEAVAMDADRHKRNRRFNDPDNPGRIYIIGKGVVRDLEEGSREHKTLQTMRDSIRERNSKITEKMDQFCEEKGCPINFRYSDVRALTPRGNTTERHVAQAFCEKINSLYKETNLKLDIYKKLLNTEIDEDTLEDTAQLQTIVRAKLVKSGMPCYVEENSSAFTTIKNLVGIHRKYGTIPSYGLMGGPITEEEEDLEELVDTVTGFGMYAFDMFEFRTELNRAKDIIEIAAHNGIPVFIGTEHNTKTLLPLTGEIGKAPGSYEYLKKSADFLLGHQLLSELCGFGYLTEGGEPRFGNRTEGFDFFSGIGQMDLPDNKIEELHGKDLAERKKYFGI</sequence>
<dbReference type="EMBL" id="LAZR01040468">
    <property type="protein sequence ID" value="KKL14414.1"/>
    <property type="molecule type" value="Genomic_DNA"/>
</dbReference>
<evidence type="ECO:0000313" key="1">
    <source>
        <dbReference type="EMBL" id="KKL14414.1"/>
    </source>
</evidence>
<comment type="caution">
    <text evidence="1">The sequence shown here is derived from an EMBL/GenBank/DDBJ whole genome shotgun (WGS) entry which is preliminary data.</text>
</comment>
<gene>
    <name evidence="1" type="ORF">LCGC14_2515920</name>
</gene>
<evidence type="ECO:0008006" key="2">
    <source>
        <dbReference type="Google" id="ProtNLM"/>
    </source>
</evidence>